<evidence type="ECO:0000256" key="1">
    <source>
        <dbReference type="SAM" id="SignalP"/>
    </source>
</evidence>
<organism evidence="2 3">
    <name type="scientific">Cryptosporidium hominis</name>
    <dbReference type="NCBI Taxonomy" id="237895"/>
    <lineage>
        <taxon>Eukaryota</taxon>
        <taxon>Sar</taxon>
        <taxon>Alveolata</taxon>
        <taxon>Apicomplexa</taxon>
        <taxon>Conoidasida</taxon>
        <taxon>Coccidia</taxon>
        <taxon>Eucoccidiorida</taxon>
        <taxon>Eimeriorina</taxon>
        <taxon>Cryptosporidiidae</taxon>
        <taxon>Cryptosporidium</taxon>
    </lineage>
</organism>
<reference evidence="2 3" key="2">
    <citation type="submission" date="2017-10" db="EMBL/GenBank/DDBJ databases">
        <title>Consistent, comparative and evidence-based genome annotation and re-annotation for the closely-related species, Cryptosporidium parvum, C. hominis and C. tyzzeri.</title>
        <authorList>
            <person name="Baptista R.P."/>
            <person name="Li Y."/>
            <person name="Sateriale A."/>
            <person name="Striepen B."/>
            <person name="Kissinger J.C."/>
        </authorList>
    </citation>
    <scope>NUCLEOTIDE SEQUENCE [LARGE SCALE GENOMIC DNA]</scope>
    <source>
        <strain evidence="2">30976</strain>
    </source>
</reference>
<keyword evidence="1" id="KW-0732">Signal</keyword>
<feature type="chain" id="PRO_5045658468" evidence="1">
    <location>
        <begin position="20"/>
        <end position="72"/>
    </location>
</feature>
<evidence type="ECO:0000313" key="2">
    <source>
        <dbReference type="EMBL" id="PPS97821.1"/>
    </source>
</evidence>
<dbReference type="EMBL" id="JTAI01000007">
    <property type="protein sequence ID" value="PPS97821.1"/>
    <property type="molecule type" value="Genomic_DNA"/>
</dbReference>
<accession>A0ABX5BIE6</accession>
<feature type="non-terminal residue" evidence="2">
    <location>
        <position position="72"/>
    </location>
</feature>
<dbReference type="Proteomes" id="UP001429100">
    <property type="component" value="Unassembled WGS sequence"/>
</dbReference>
<name>A0ABX5BIE6_CRYHO</name>
<evidence type="ECO:0000313" key="3">
    <source>
        <dbReference type="Proteomes" id="UP001429100"/>
    </source>
</evidence>
<protein>
    <submittedName>
        <fullName evidence="2">Signal peptide region containing protein</fullName>
    </submittedName>
</protein>
<feature type="signal peptide" evidence="1">
    <location>
        <begin position="1"/>
        <end position="19"/>
    </location>
</feature>
<reference evidence="2 3" key="1">
    <citation type="submission" date="2014-11" db="EMBL/GenBank/DDBJ databases">
        <title>Comparative genomic analysis of Cryptosporidium hominis reveals occurrence of genetic recombination in virulent subtypes.</title>
        <authorList>
            <person name="Guo Y."/>
            <person name="Tang K."/>
            <person name="Frace M."/>
            <person name="Li N."/>
            <person name="Roellig D.M."/>
            <person name="Sammons S."/>
            <person name="Knipe K."/>
            <person name="Rowe L."/>
            <person name="Feng Y."/>
            <person name="Xiao L."/>
        </authorList>
    </citation>
    <scope>NUCLEOTIDE SEQUENCE [LARGE SCALE GENOMIC DNA]</scope>
    <source>
        <strain evidence="2">30976</strain>
    </source>
</reference>
<comment type="caution">
    <text evidence="2">The sequence shown here is derived from an EMBL/GenBank/DDBJ whole genome shotgun (WGS) entry which is preliminary data.</text>
</comment>
<gene>
    <name evidence="2" type="ORF">GY17_00000499</name>
</gene>
<proteinExistence type="predicted"/>
<keyword evidence="3" id="KW-1185">Reference proteome</keyword>
<sequence>MRNEVITSLFGLSLTLSLPSTFPLNNSGPLTWSIARQKQTELIINIARKSLQVIFPKLKRSGLRKKEVLNTL</sequence>